<name>A0ABT2FRB5_9GAMM</name>
<protein>
    <submittedName>
        <fullName evidence="2">Uncharacterized protein</fullName>
    </submittedName>
</protein>
<sequence>SEILSVRDGLEFDEERLREVDDRLNLIRSLERKNGATITDVLAHQAKVDAELAEMGGGEQSAAELAEQVEVAEQKARTLAEKLHELRLK</sequence>
<feature type="non-terminal residue" evidence="2">
    <location>
        <position position="1"/>
    </location>
</feature>
<dbReference type="Gene3D" id="6.10.140.1080">
    <property type="match status" value="1"/>
</dbReference>
<proteinExistence type="predicted"/>
<evidence type="ECO:0000313" key="2">
    <source>
        <dbReference type="EMBL" id="MCS4558860.1"/>
    </source>
</evidence>
<accession>A0ABT2FRB5</accession>
<organism evidence="2 3">
    <name type="scientific">Shewanella electrica</name>
    <dbReference type="NCBI Taxonomy" id="515560"/>
    <lineage>
        <taxon>Bacteria</taxon>
        <taxon>Pseudomonadati</taxon>
        <taxon>Pseudomonadota</taxon>
        <taxon>Gammaproteobacteria</taxon>
        <taxon>Alteromonadales</taxon>
        <taxon>Shewanellaceae</taxon>
        <taxon>Shewanella</taxon>
    </lineage>
</organism>
<evidence type="ECO:0000313" key="3">
    <source>
        <dbReference type="Proteomes" id="UP001201549"/>
    </source>
</evidence>
<gene>
    <name evidence="2" type="ORF">L9G74_20800</name>
</gene>
<comment type="caution">
    <text evidence="2">The sequence shown here is derived from an EMBL/GenBank/DDBJ whole genome shotgun (WGS) entry which is preliminary data.</text>
</comment>
<dbReference type="RefSeq" id="WP_238898655.1">
    <property type="nucleotide sequence ID" value="NZ_JAKOGG010000325.1"/>
</dbReference>
<keyword evidence="3" id="KW-1185">Reference proteome</keyword>
<feature type="non-terminal residue" evidence="2">
    <location>
        <position position="89"/>
    </location>
</feature>
<feature type="coiled-coil region" evidence="1">
    <location>
        <begin position="62"/>
        <end position="89"/>
    </location>
</feature>
<dbReference type="EMBL" id="JAKOGG010000325">
    <property type="protein sequence ID" value="MCS4558860.1"/>
    <property type="molecule type" value="Genomic_DNA"/>
</dbReference>
<keyword evidence="1" id="KW-0175">Coiled coil</keyword>
<evidence type="ECO:0000256" key="1">
    <source>
        <dbReference type="SAM" id="Coils"/>
    </source>
</evidence>
<reference evidence="3" key="1">
    <citation type="submission" date="2023-07" db="EMBL/GenBank/DDBJ databases">
        <title>Shewanella mangrovi sp. nov., an acetaldehyde- degrading bacterium isolated from mangrove sediment.</title>
        <authorList>
            <person name="Liu Y."/>
        </authorList>
    </citation>
    <scope>NUCLEOTIDE SEQUENCE [LARGE SCALE GENOMIC DNA]</scope>
    <source>
        <strain evidence="3">C32</strain>
    </source>
</reference>
<dbReference type="Proteomes" id="UP001201549">
    <property type="component" value="Unassembled WGS sequence"/>
</dbReference>